<feature type="transmembrane region" description="Helical" evidence="1">
    <location>
        <begin position="74"/>
        <end position="98"/>
    </location>
</feature>
<dbReference type="EMBL" id="BKCJ010243799">
    <property type="protein sequence ID" value="GEZ12879.1"/>
    <property type="molecule type" value="Genomic_DNA"/>
</dbReference>
<keyword evidence="1" id="KW-1133">Transmembrane helix</keyword>
<keyword evidence="1" id="KW-0812">Transmembrane</keyword>
<evidence type="ECO:0000256" key="1">
    <source>
        <dbReference type="SAM" id="Phobius"/>
    </source>
</evidence>
<dbReference type="AlphaFoldDB" id="A0A699I4S5"/>
<evidence type="ECO:0000313" key="2">
    <source>
        <dbReference type="EMBL" id="GEZ12879.1"/>
    </source>
</evidence>
<accession>A0A699I4S5</accession>
<proteinExistence type="predicted"/>
<gene>
    <name evidence="2" type="ORF">Tci_484852</name>
</gene>
<reference evidence="2" key="1">
    <citation type="journal article" date="2019" name="Sci. Rep.">
        <title>Draft genome of Tanacetum cinerariifolium, the natural source of mosquito coil.</title>
        <authorList>
            <person name="Yamashiro T."/>
            <person name="Shiraishi A."/>
            <person name="Satake H."/>
            <person name="Nakayama K."/>
        </authorList>
    </citation>
    <scope>NUCLEOTIDE SEQUENCE</scope>
</reference>
<sequence>VNHLVSLFKNSIVIKVSNSQDAQSWLDPWCGSGIRLSDVFLTLYALDRFKDCMISCMILGRWVISNNGEGDWDWRFHLCCIFIADISAMLILIVTLTIGTPRFPGRHQAQYHSLSSYVSSLEKNTRMVESGFPPVFPSFATGNLVSGIIAFEGCLRSKKIKHGVFCCAI</sequence>
<protein>
    <submittedName>
        <fullName evidence="2">Nucleotide-binding alpha-beta plait domain-containing protein</fullName>
    </submittedName>
</protein>
<feature type="non-terminal residue" evidence="2">
    <location>
        <position position="1"/>
    </location>
</feature>
<name>A0A699I4S5_TANCI</name>
<keyword evidence="1" id="KW-0472">Membrane</keyword>
<organism evidence="2">
    <name type="scientific">Tanacetum cinerariifolium</name>
    <name type="common">Dalmatian daisy</name>
    <name type="synonym">Chrysanthemum cinerariifolium</name>
    <dbReference type="NCBI Taxonomy" id="118510"/>
    <lineage>
        <taxon>Eukaryota</taxon>
        <taxon>Viridiplantae</taxon>
        <taxon>Streptophyta</taxon>
        <taxon>Embryophyta</taxon>
        <taxon>Tracheophyta</taxon>
        <taxon>Spermatophyta</taxon>
        <taxon>Magnoliopsida</taxon>
        <taxon>eudicotyledons</taxon>
        <taxon>Gunneridae</taxon>
        <taxon>Pentapetalae</taxon>
        <taxon>asterids</taxon>
        <taxon>campanulids</taxon>
        <taxon>Asterales</taxon>
        <taxon>Asteraceae</taxon>
        <taxon>Asteroideae</taxon>
        <taxon>Anthemideae</taxon>
        <taxon>Anthemidinae</taxon>
        <taxon>Tanacetum</taxon>
    </lineage>
</organism>
<comment type="caution">
    <text evidence="2">The sequence shown here is derived from an EMBL/GenBank/DDBJ whole genome shotgun (WGS) entry which is preliminary data.</text>
</comment>